<gene>
    <name evidence="2" type="ORF">VOLCADRAFT_90684</name>
</gene>
<sequence length="663" mass="68026">MYADWDPDMLLSLHRMHYCSAAERDEWAAVLDDRELQATLQESVVPDENPTGEGAPATSSATPASGCLTEAGTVAEGAAGAVLPPGPPADANFLGIVGGCGGCKVLVAIELGSHCTRAVLHDGNSELVSVVSQTAFDLPGGPDAVKQAMYRASHHGLQVRLTYDTMLGQTQAPHSGGSSSSEELHPEALQRTLDAIQRIMATATAAAAAAVPPAAVPAALSDGDGAFALSPLTAVNTAGVVAGPVGARTAPAGALPHGRVTARVVATAAVRGAGGNSRAVLAEAAERLAGVVHSRLPSHRGYSSDPCVVRVSYRASASGVLTCAEDSILQYNVSVREAASPSAARHAAKGPAQQKRQQHEQPPPAPLPDHLQKPVQQQQSLLVVDMGGRSTEFVYGTPHAEHRPAAVSVPLGCVSLSNAASHMSRPGRCPVAAGEPSLEGLQACVRLARETVERSCSGMPWLPARKPRHRMATTATTAVLTAAVNVIDSAAISAEQRGTPAATSEARAGPSSAGAATAAATCTAQSPLPTASLLPPPLISHVEVKSHTEGTDGSCVPVATAVVFTGGTITTLAALHQQLPYYDRARVHGSVLTSNDIVGLMMRLADVEGQNVSLQSYDWLTEARCRTLAAGCAGLLGVMEALGVDDVVVSDADLLDGLLYEML</sequence>
<dbReference type="EMBL" id="GL378339">
    <property type="protein sequence ID" value="EFJ48452.1"/>
    <property type="molecule type" value="Genomic_DNA"/>
</dbReference>
<proteinExistence type="predicted"/>
<accession>D8TVG0</accession>
<keyword evidence="3" id="KW-1185">Reference proteome</keyword>
<name>D8TVG0_VOLCA</name>
<protein>
    <submittedName>
        <fullName evidence="2">Uncharacterized protein</fullName>
    </submittedName>
</protein>
<evidence type="ECO:0000313" key="2">
    <source>
        <dbReference type="EMBL" id="EFJ48452.1"/>
    </source>
</evidence>
<dbReference type="Gene3D" id="3.30.420.150">
    <property type="entry name" value="Exopolyphosphatase. Domain 2"/>
    <property type="match status" value="2"/>
</dbReference>
<dbReference type="OrthoDB" id="550944at2759"/>
<dbReference type="RefSeq" id="XP_002950251.1">
    <property type="nucleotide sequence ID" value="XM_002950205.1"/>
</dbReference>
<dbReference type="InterPro" id="IPR050273">
    <property type="entry name" value="GppA/Ppx_hydrolase"/>
</dbReference>
<evidence type="ECO:0000256" key="1">
    <source>
        <dbReference type="SAM" id="MobiDB-lite"/>
    </source>
</evidence>
<dbReference type="KEGG" id="vcn:VOLCADRAFT_90684"/>
<dbReference type="GeneID" id="9619916"/>
<dbReference type="GO" id="GO:0006357">
    <property type="term" value="P:regulation of transcription by RNA polymerase II"/>
    <property type="evidence" value="ECO:0007669"/>
    <property type="project" value="TreeGrafter"/>
</dbReference>
<dbReference type="STRING" id="3068.D8TVG0"/>
<feature type="region of interest" description="Disordered" evidence="1">
    <location>
        <begin position="42"/>
        <end position="66"/>
    </location>
</feature>
<organism evidence="3">
    <name type="scientific">Volvox carteri f. nagariensis</name>
    <dbReference type="NCBI Taxonomy" id="3068"/>
    <lineage>
        <taxon>Eukaryota</taxon>
        <taxon>Viridiplantae</taxon>
        <taxon>Chlorophyta</taxon>
        <taxon>core chlorophytes</taxon>
        <taxon>Chlorophyceae</taxon>
        <taxon>CS clade</taxon>
        <taxon>Chlamydomonadales</taxon>
        <taxon>Volvocaceae</taxon>
        <taxon>Volvox</taxon>
    </lineage>
</organism>
<dbReference type="SUPFAM" id="SSF53067">
    <property type="entry name" value="Actin-like ATPase domain"/>
    <property type="match status" value="2"/>
</dbReference>
<dbReference type="InterPro" id="IPR043129">
    <property type="entry name" value="ATPase_NBD"/>
</dbReference>
<evidence type="ECO:0000313" key="3">
    <source>
        <dbReference type="Proteomes" id="UP000001058"/>
    </source>
</evidence>
<feature type="region of interest" description="Disordered" evidence="1">
    <location>
        <begin position="340"/>
        <end position="377"/>
    </location>
</feature>
<feature type="compositionally biased region" description="Low complexity" evidence="1">
    <location>
        <begin position="55"/>
        <end position="66"/>
    </location>
</feature>
<dbReference type="PANTHER" id="PTHR30005:SF0">
    <property type="entry name" value="RETROGRADE REGULATION PROTEIN 2"/>
    <property type="match status" value="1"/>
</dbReference>
<dbReference type="AlphaFoldDB" id="D8TVG0"/>
<reference evidence="2 3" key="1">
    <citation type="journal article" date="2010" name="Science">
        <title>Genomic analysis of organismal complexity in the multicellular green alga Volvox carteri.</title>
        <authorList>
            <person name="Prochnik S.E."/>
            <person name="Umen J."/>
            <person name="Nedelcu A.M."/>
            <person name="Hallmann A."/>
            <person name="Miller S.M."/>
            <person name="Nishii I."/>
            <person name="Ferris P."/>
            <person name="Kuo A."/>
            <person name="Mitros T."/>
            <person name="Fritz-Laylin L.K."/>
            <person name="Hellsten U."/>
            <person name="Chapman J."/>
            <person name="Simakov O."/>
            <person name="Rensing S.A."/>
            <person name="Terry A."/>
            <person name="Pangilinan J."/>
            <person name="Kapitonov V."/>
            <person name="Jurka J."/>
            <person name="Salamov A."/>
            <person name="Shapiro H."/>
            <person name="Schmutz J."/>
            <person name="Grimwood J."/>
            <person name="Lindquist E."/>
            <person name="Lucas S."/>
            <person name="Grigoriev I.V."/>
            <person name="Schmitt R."/>
            <person name="Kirk D."/>
            <person name="Rokhsar D.S."/>
        </authorList>
    </citation>
    <scope>NUCLEOTIDE SEQUENCE [LARGE SCALE GENOMIC DNA]</scope>
    <source>
        <strain evidence="3">f. Nagariensis / Eve</strain>
    </source>
</reference>
<dbReference type="InParanoid" id="D8TVG0"/>
<dbReference type="Proteomes" id="UP000001058">
    <property type="component" value="Unassembled WGS sequence"/>
</dbReference>
<dbReference type="PANTHER" id="PTHR30005">
    <property type="entry name" value="EXOPOLYPHOSPHATASE"/>
    <property type="match status" value="1"/>
</dbReference>